<proteinExistence type="predicted"/>
<name>A0A8S1FC53_9PELO</name>
<feature type="signal peptide" evidence="1">
    <location>
        <begin position="1"/>
        <end position="18"/>
    </location>
</feature>
<gene>
    <name evidence="2" type="ORF">CBOVIS_LOCUS12761</name>
</gene>
<evidence type="ECO:0000256" key="1">
    <source>
        <dbReference type="SAM" id="SignalP"/>
    </source>
</evidence>
<reference evidence="2 3" key="1">
    <citation type="submission" date="2020-04" db="EMBL/GenBank/DDBJ databases">
        <authorList>
            <person name="Laetsch R D."/>
            <person name="Stevens L."/>
            <person name="Kumar S."/>
            <person name="Blaxter L. M."/>
        </authorList>
    </citation>
    <scope>NUCLEOTIDE SEQUENCE [LARGE SCALE GENOMIC DNA]</scope>
</reference>
<sequence>MRLIIVVALLVAVVVSQAQESDAYGNAGLADFTDGNRINNYGNARLDNGIPDEPEDAETRAQKRKLERKFLRRILPAIRNIGELLFG</sequence>
<keyword evidence="1" id="KW-0732">Signal</keyword>
<comment type="caution">
    <text evidence="2">The sequence shown here is derived from an EMBL/GenBank/DDBJ whole genome shotgun (WGS) entry which is preliminary data.</text>
</comment>
<protein>
    <submittedName>
        <fullName evidence="2">Uncharacterized protein</fullName>
    </submittedName>
</protein>
<organism evidence="2 3">
    <name type="scientific">Caenorhabditis bovis</name>
    <dbReference type="NCBI Taxonomy" id="2654633"/>
    <lineage>
        <taxon>Eukaryota</taxon>
        <taxon>Metazoa</taxon>
        <taxon>Ecdysozoa</taxon>
        <taxon>Nematoda</taxon>
        <taxon>Chromadorea</taxon>
        <taxon>Rhabditida</taxon>
        <taxon>Rhabditina</taxon>
        <taxon>Rhabditomorpha</taxon>
        <taxon>Rhabditoidea</taxon>
        <taxon>Rhabditidae</taxon>
        <taxon>Peloderinae</taxon>
        <taxon>Caenorhabditis</taxon>
    </lineage>
</organism>
<evidence type="ECO:0000313" key="2">
    <source>
        <dbReference type="EMBL" id="CAB3411360.1"/>
    </source>
</evidence>
<dbReference type="AlphaFoldDB" id="A0A8S1FC53"/>
<accession>A0A8S1FC53</accession>
<keyword evidence="3" id="KW-1185">Reference proteome</keyword>
<feature type="chain" id="PRO_5035900180" evidence="1">
    <location>
        <begin position="19"/>
        <end position="87"/>
    </location>
</feature>
<evidence type="ECO:0000313" key="3">
    <source>
        <dbReference type="Proteomes" id="UP000494206"/>
    </source>
</evidence>
<dbReference type="EMBL" id="CADEPM010000013">
    <property type="protein sequence ID" value="CAB3411360.1"/>
    <property type="molecule type" value="Genomic_DNA"/>
</dbReference>
<dbReference type="Proteomes" id="UP000494206">
    <property type="component" value="Unassembled WGS sequence"/>
</dbReference>